<organism evidence="2 3">
    <name type="scientific">Stylosanthes scabra</name>
    <dbReference type="NCBI Taxonomy" id="79078"/>
    <lineage>
        <taxon>Eukaryota</taxon>
        <taxon>Viridiplantae</taxon>
        <taxon>Streptophyta</taxon>
        <taxon>Embryophyta</taxon>
        <taxon>Tracheophyta</taxon>
        <taxon>Spermatophyta</taxon>
        <taxon>Magnoliopsida</taxon>
        <taxon>eudicotyledons</taxon>
        <taxon>Gunneridae</taxon>
        <taxon>Pentapetalae</taxon>
        <taxon>rosids</taxon>
        <taxon>fabids</taxon>
        <taxon>Fabales</taxon>
        <taxon>Fabaceae</taxon>
        <taxon>Papilionoideae</taxon>
        <taxon>50 kb inversion clade</taxon>
        <taxon>dalbergioids sensu lato</taxon>
        <taxon>Dalbergieae</taxon>
        <taxon>Pterocarpus clade</taxon>
        <taxon>Stylosanthes</taxon>
    </lineage>
</organism>
<protein>
    <submittedName>
        <fullName evidence="2">Uncharacterized protein</fullName>
    </submittedName>
</protein>
<evidence type="ECO:0000313" key="3">
    <source>
        <dbReference type="Proteomes" id="UP001341840"/>
    </source>
</evidence>
<feature type="region of interest" description="Disordered" evidence="1">
    <location>
        <begin position="1"/>
        <end position="21"/>
    </location>
</feature>
<comment type="caution">
    <text evidence="2">The sequence shown here is derived from an EMBL/GenBank/DDBJ whole genome shotgun (WGS) entry which is preliminary data.</text>
</comment>
<accession>A0ABU6QI09</accession>
<evidence type="ECO:0000313" key="2">
    <source>
        <dbReference type="EMBL" id="MED6111131.1"/>
    </source>
</evidence>
<gene>
    <name evidence="2" type="ORF">PIB30_049639</name>
</gene>
<dbReference type="EMBL" id="JASCZI010000335">
    <property type="protein sequence ID" value="MED6111131.1"/>
    <property type="molecule type" value="Genomic_DNA"/>
</dbReference>
<dbReference type="Proteomes" id="UP001341840">
    <property type="component" value="Unassembled WGS sequence"/>
</dbReference>
<reference evidence="2 3" key="1">
    <citation type="journal article" date="2023" name="Plants (Basel)">
        <title>Bridging the Gap: Combining Genomics and Transcriptomics Approaches to Understand Stylosanthes scabra, an Orphan Legume from the Brazilian Caatinga.</title>
        <authorList>
            <person name="Ferreira-Neto J.R.C."/>
            <person name="da Silva M.D."/>
            <person name="Binneck E."/>
            <person name="de Melo N.F."/>
            <person name="da Silva R.H."/>
            <person name="de Melo A.L.T.M."/>
            <person name="Pandolfi V."/>
            <person name="Bustamante F.O."/>
            <person name="Brasileiro-Vidal A.C."/>
            <person name="Benko-Iseppon A.M."/>
        </authorList>
    </citation>
    <scope>NUCLEOTIDE SEQUENCE [LARGE SCALE GENOMIC DNA]</scope>
    <source>
        <tissue evidence="2">Leaves</tissue>
    </source>
</reference>
<proteinExistence type="predicted"/>
<name>A0ABU6QI09_9FABA</name>
<keyword evidence="3" id="KW-1185">Reference proteome</keyword>
<evidence type="ECO:0000256" key="1">
    <source>
        <dbReference type="SAM" id="MobiDB-lite"/>
    </source>
</evidence>
<sequence length="131" mass="14241">MGSDWSDCQPETPAPLVTSHTHEPEDLAVVVRRCRSFADSTPTPTPLKHDFVLAFGSPTPSRLCLHCANADAAQPPRFGPCLRCSNAVTTITGPRSIAYKNTKDEEAHDVDLYYVGCCFRQEDAAATGVDF</sequence>